<keyword evidence="5" id="KW-0966">Cell projection</keyword>
<feature type="compositionally biased region" description="Basic and acidic residues" evidence="7">
    <location>
        <begin position="2031"/>
        <end position="2043"/>
    </location>
</feature>
<keyword evidence="3" id="KW-0963">Cytoplasm</keyword>
<feature type="coiled-coil region" evidence="6">
    <location>
        <begin position="1867"/>
        <end position="1894"/>
    </location>
</feature>
<dbReference type="GO" id="GO:0003341">
    <property type="term" value="P:cilium movement"/>
    <property type="evidence" value="ECO:0007669"/>
    <property type="project" value="TreeGrafter"/>
</dbReference>
<dbReference type="Pfam" id="PF17213">
    <property type="entry name" value="Hydin_ADK"/>
    <property type="match status" value="1"/>
</dbReference>
<dbReference type="PANTHER" id="PTHR23053:SF0">
    <property type="entry name" value="HYDROCEPHALUS-INDUCING PROTEIN HOMOLOG"/>
    <property type="match status" value="1"/>
</dbReference>
<feature type="domain" description="Hydin adenylate kinase-like" evidence="8">
    <location>
        <begin position="1814"/>
        <end position="1892"/>
    </location>
</feature>
<evidence type="ECO:0000256" key="5">
    <source>
        <dbReference type="ARBA" id="ARBA00023273"/>
    </source>
</evidence>
<protein>
    <submittedName>
        <fullName evidence="10">(Atlantic silverside) hypothetical protein</fullName>
    </submittedName>
</protein>
<evidence type="ECO:0000259" key="8">
    <source>
        <dbReference type="Pfam" id="PF17213"/>
    </source>
</evidence>
<feature type="compositionally biased region" description="Polar residues" evidence="7">
    <location>
        <begin position="2149"/>
        <end position="2158"/>
    </location>
</feature>
<feature type="domain" description="HYDIN/VesB/CFA65-like Ig-like" evidence="9">
    <location>
        <begin position="519"/>
        <end position="619"/>
    </location>
</feature>
<reference evidence="10" key="1">
    <citation type="submission" date="2021-05" db="EMBL/GenBank/DDBJ databases">
        <authorList>
            <person name="Tigano A."/>
        </authorList>
    </citation>
    <scope>NUCLEOTIDE SEQUENCE</scope>
</reference>
<dbReference type="GO" id="GO:0005930">
    <property type="term" value="C:axoneme"/>
    <property type="evidence" value="ECO:0007669"/>
    <property type="project" value="TreeGrafter"/>
</dbReference>
<proteinExistence type="predicted"/>
<evidence type="ECO:0000256" key="3">
    <source>
        <dbReference type="ARBA" id="ARBA00022490"/>
    </source>
</evidence>
<evidence type="ECO:0000256" key="1">
    <source>
        <dbReference type="ARBA" id="ARBA00004138"/>
    </source>
</evidence>
<dbReference type="InterPro" id="IPR033305">
    <property type="entry name" value="Hydin-like"/>
</dbReference>
<evidence type="ECO:0000256" key="7">
    <source>
        <dbReference type="SAM" id="MobiDB-lite"/>
    </source>
</evidence>
<dbReference type="Pfam" id="PF24771">
    <property type="entry name" value="Ig_CFAP74_1st"/>
    <property type="match status" value="1"/>
</dbReference>
<feature type="region of interest" description="Disordered" evidence="7">
    <location>
        <begin position="1029"/>
        <end position="1054"/>
    </location>
</feature>
<feature type="compositionally biased region" description="Low complexity" evidence="7">
    <location>
        <begin position="2199"/>
        <end position="2210"/>
    </location>
</feature>
<keyword evidence="6" id="KW-0175">Coiled coil</keyword>
<evidence type="ECO:0000313" key="11">
    <source>
        <dbReference type="Proteomes" id="UP000677803"/>
    </source>
</evidence>
<feature type="region of interest" description="Disordered" evidence="7">
    <location>
        <begin position="1"/>
        <end position="51"/>
    </location>
</feature>
<dbReference type="Pfam" id="PF22544">
    <property type="entry name" value="HYDIN_VesB_CFA65-like_Ig"/>
    <property type="match status" value="2"/>
</dbReference>
<comment type="caution">
    <text evidence="10">The sequence shown here is derived from an EMBL/GenBank/DDBJ whole genome shotgun (WGS) entry which is preliminary data.</text>
</comment>
<gene>
    <name evidence="10" type="ORF">MMEN_LOCUS15269</name>
</gene>
<feature type="compositionally biased region" description="Basic residues" evidence="7">
    <location>
        <begin position="2179"/>
        <end position="2191"/>
    </location>
</feature>
<evidence type="ECO:0000256" key="6">
    <source>
        <dbReference type="SAM" id="Coils"/>
    </source>
</evidence>
<dbReference type="Gene3D" id="2.60.40.10">
    <property type="entry name" value="Immunoglobulins"/>
    <property type="match status" value="12"/>
</dbReference>
<evidence type="ECO:0000259" key="9">
    <source>
        <dbReference type="Pfam" id="PF22544"/>
    </source>
</evidence>
<comment type="subcellular location">
    <subcellularLocation>
        <location evidence="1">Cell projection</location>
        <location evidence="1">Cilium</location>
    </subcellularLocation>
    <subcellularLocation>
        <location evidence="2">Cytoplasm</location>
    </subcellularLocation>
</comment>
<evidence type="ECO:0000256" key="4">
    <source>
        <dbReference type="ARBA" id="ARBA00023069"/>
    </source>
</evidence>
<accession>A0A8S4BBH8</accession>
<dbReference type="InterPro" id="IPR013783">
    <property type="entry name" value="Ig-like_fold"/>
</dbReference>
<dbReference type="GO" id="GO:1904158">
    <property type="term" value="P:axonemal central apparatus assembly"/>
    <property type="evidence" value="ECO:0007669"/>
    <property type="project" value="TreeGrafter"/>
</dbReference>
<dbReference type="EMBL" id="CAJRST010022223">
    <property type="protein sequence ID" value="CAG5958443.1"/>
    <property type="molecule type" value="Genomic_DNA"/>
</dbReference>
<feature type="region of interest" description="Disordered" evidence="7">
    <location>
        <begin position="2118"/>
        <end position="2227"/>
    </location>
</feature>
<organism evidence="10 11">
    <name type="scientific">Menidia menidia</name>
    <name type="common">Atlantic silverside</name>
    <dbReference type="NCBI Taxonomy" id="238744"/>
    <lineage>
        <taxon>Eukaryota</taxon>
        <taxon>Metazoa</taxon>
        <taxon>Chordata</taxon>
        <taxon>Craniata</taxon>
        <taxon>Vertebrata</taxon>
        <taxon>Euteleostomi</taxon>
        <taxon>Actinopterygii</taxon>
        <taxon>Neopterygii</taxon>
        <taxon>Teleostei</taxon>
        <taxon>Neoteleostei</taxon>
        <taxon>Acanthomorphata</taxon>
        <taxon>Ovalentaria</taxon>
        <taxon>Atherinomorphae</taxon>
        <taxon>Atheriniformes</taxon>
        <taxon>Atherinopsidae</taxon>
        <taxon>Menidiinae</taxon>
        <taxon>Menidia</taxon>
    </lineage>
</organism>
<keyword evidence="11" id="KW-1185">Reference proteome</keyword>
<dbReference type="Proteomes" id="UP000677803">
    <property type="component" value="Unassembled WGS sequence"/>
</dbReference>
<sequence>MSSWTPSSSENTSRFDGAASSSEAVGRKHPLDCNLTGQEEPSPAPYGTGKQVSMARAALLSHSTCSSRDMPTSQGLFCSKRVKMRPAQIQNKAALLNKPLVKENKPRRVTPSAFTQEMLQSTEERLSNTVEVQPPRILELLPMNGPPHQRITTVDMGRPLFQPYPSELVFQNFFPSQTYKLPLLLVNKDKISRHVKLEHLDSEQFYVEGPQEAGSKVAPGMSATFTVLFKPQENKDYSHRVVCVTERERFEIPIRAIGPRAILDFRDEVLLPACPVKGSTQKTHLVRNVGNSQAKFRLQTQRPFSVTPASGTLDVGHSMQVTVDFHPTTVGDHQQDLLLHYDTDEDVYISLSGSCEELNIQLKPDSLTLRNTYIGLANARTVSLTNESDIPLQYCWRMCPCLQEEDLSSSGESSAIRQSCEEDEGRGLSQCRSDHTAMHHLPPQQGDRSQAAGDPPMAFSLGCLTVEPAEGEIWPNARAQFTIIFKPAENKHYHQIMYCDITGREKPLPLTIKGEGLGPELQLDFNLMEMKNVFMGYKDCYEVQLSNTGLIDAPFRFSRPNTTFGRYFSFRPGEGVVPPGACQIVEVTFQSRILGTFSEDLLLTVTGQPQPLTLTFRGCVIAPTFHFDIHELNFGDVAFGFPVTSTFTLLNTSFVPMTFALRVRGDGFGSASVTSADQVSDLSRKNWQGQAHRDRHARPVEFTVSPATGSVRAMSEVIIKVTLCSNTVWRYRAVLVVDVEGVGEEIMSLPISARCVVPEVTVEPLVLDFQRCFLRHPYEQKVCLSNPSTLPACYGLLDQENQESSSVLFGSSVPRGVLLPGSSVELPVLLVAKAVGRLHHTLRIAVFGSLQQPLEVMLSCIGQGPVVHIQRTELQFGTVPVLTDITRTLHLSNQSPIPAPFNARTSQRRSFWRVEPNDGEVPPGSQLELTVVAHLKDTLPVQDRLEVSILDSQTHSVSLSATGTGTTIVSDRPFGPSLDLGTHFSHGLCQYRFKLTNQGQRVHRMFWKINGSLSSTKKCKEGSFPNKTFLPPITTPRKKDMPSQGSSLPSSRDKQVFNLSPSRVELFPGSSVDMVLTVSADSPKTVRQQLVCHGIIGQKGCQETIMSVDVTCRFVAPMLSISSKKLNFAIKKVLEIHYLGHPQQDNVELHAEVHFPNLHFSSTNVDFGCVFNCTESHEVITISNCSPLPVSYHWTFVDNQKHSDVSPGPNADAQSCTPRPLCVEEVFDILPIYGHLQPGDQQLLTFSFFGHENVSREVVAQCHVEEGPTYDIKLKGEASEISYSLKSAHLDFGVQGYIDAGSQQCLRVLYLPGFPEVFQKVLQLQVAFLPPQEITLTGVGVFPRIGLNLPRTLSEESYGDVLHQAKAAVEAERLRQELTNDGGATDSANCTLTYEELLHMEVERLLVKENALSVFGSLLEQRDVHGSPTQWSKLSNFELPEYVLDFGSVTPGRVDGVTVKVINNGSIPVSFHANCKRLTGTGFTAEFEKVKNLPCGETQTFAVKLDPRGAELKRGDTSVLFPIQVAGGPAVQVRLRAVFTVPAITVSEERLQFDTVQCGMCQIKTMQLQNNELVPCHWSIAEEVKPVKKGEKLLHLYKHKKVLQGEQRVVFEVVPCSGLLSPLERVCVQIKFSPAKGGVYNRRLEVRVADSPQQAFITAQGHGEEPQLEFCPSVLELGPLLPLSIEGEAEVTVRNPCPFPIEFYSLEFDTQYQKEEKILRLMPGYDEKNTLLLPPRVPGEGLPPELLEYFENYSSQLRDDEGNVAQEGDEPRKHYTQEDIQAEISTRTEISIARHMGFDLSPEGLAARNRRGIAVIVYGAPLTETRRTAAALASHYGAACLNVDAVATEVLRNGTSAVSLSARQLYEAAAEECAQQKAAEAEALQKERADREERWLQEMDEDQYEALPLEEKERITQHHLESLRQLKLRHPSAATPKIRSRTRKNCEIQVRLSANCIVDDLLCQFTEYEQNHAHVEHILQYWDRAQGLLLVPLNSEETLQSEDTPTEKQIPVVKKTKKGKTTSPQPTHTRASAEPDHKAEEKMPSSDIIPHIVLDVTEKDCGGVTELLSNGPLPPVDDLLEDLGLAPGGPQIPPSTTFSVVPFPTLREAAKTPESCFTLLIPSGGDDDEDKKGSEEETTESLGKEDGLTTASKSQSRGSNKESSSQKDKDKKAKESLKSKKKASGKTKVKRQNGPNAVSQASSADQDQQQTSLEMKVSQRQDVPSAKHLEPNGEVVLRVWFYSESLGTFEQALNFELVGTRRLYQLPCRGICTYPSICKDYTTVFAHSKWVQHMKNGLQKAFVISAGHFEFGPLLCSKSRDRYKESRYPENAEKLVIRNNSDLEAEVHFSFQHDTQASTYLLDPPTLTLKPGQKKELTVWAYPTKQGQIKDCIVCHIRDNPEPVIIKLSCWGVRPELELDNKHLHFGRILLHSPLSLIPLHRRDSRSVMMRNKTALPVSWRLQGVEELGEEFVVPIDEDTIPPHSSFLFSIHFRPRRTLNIKKILRLEVSDAEKIVGTVQTENIQVIAEAYDIDLEITPDSILDFGILSVYSEVKLPVKLKNKGKYEIAYRFTITPAYDLNFGPMAFGCKRSLNLTIENSGVFEMHFSISHMITELG</sequence>
<dbReference type="OrthoDB" id="442692at2759"/>
<dbReference type="InterPro" id="IPR053879">
    <property type="entry name" value="HYDIN_VesB_CFA65-like_Ig"/>
</dbReference>
<feature type="domain" description="HYDIN/VesB/CFA65-like Ig-like" evidence="9">
    <location>
        <begin position="261"/>
        <end position="353"/>
    </location>
</feature>
<feature type="region of interest" description="Disordered" evidence="7">
    <location>
        <begin position="1998"/>
        <end position="2043"/>
    </location>
</feature>
<keyword evidence="4" id="KW-0969">Cilium</keyword>
<feature type="compositionally biased region" description="Low complexity" evidence="7">
    <location>
        <begin position="1"/>
        <end position="12"/>
    </location>
</feature>
<name>A0A8S4BBH8_9TELE</name>
<feature type="compositionally biased region" description="Basic and acidic residues" evidence="7">
    <location>
        <begin position="2164"/>
        <end position="2178"/>
    </location>
</feature>
<dbReference type="PANTHER" id="PTHR23053">
    <property type="entry name" value="DLEC1 DELETED IN LUNG AND ESOPHAGEAL CANCER 1"/>
    <property type="match status" value="1"/>
</dbReference>
<feature type="region of interest" description="Disordered" evidence="7">
    <location>
        <begin position="410"/>
        <end position="431"/>
    </location>
</feature>
<evidence type="ECO:0000256" key="2">
    <source>
        <dbReference type="ARBA" id="ARBA00004496"/>
    </source>
</evidence>
<dbReference type="InterPro" id="IPR033768">
    <property type="entry name" value="Hydin_ADK"/>
</dbReference>
<evidence type="ECO:0000313" key="10">
    <source>
        <dbReference type="EMBL" id="CAG5958443.1"/>
    </source>
</evidence>